<organism evidence="2 3">
    <name type="scientific">Trifolium pratense</name>
    <name type="common">Red clover</name>
    <dbReference type="NCBI Taxonomy" id="57577"/>
    <lineage>
        <taxon>Eukaryota</taxon>
        <taxon>Viridiplantae</taxon>
        <taxon>Streptophyta</taxon>
        <taxon>Embryophyta</taxon>
        <taxon>Tracheophyta</taxon>
        <taxon>Spermatophyta</taxon>
        <taxon>Magnoliopsida</taxon>
        <taxon>eudicotyledons</taxon>
        <taxon>Gunneridae</taxon>
        <taxon>Pentapetalae</taxon>
        <taxon>rosids</taxon>
        <taxon>fabids</taxon>
        <taxon>Fabales</taxon>
        <taxon>Fabaceae</taxon>
        <taxon>Papilionoideae</taxon>
        <taxon>50 kb inversion clade</taxon>
        <taxon>NPAAA clade</taxon>
        <taxon>Hologalegina</taxon>
        <taxon>IRL clade</taxon>
        <taxon>Trifolieae</taxon>
        <taxon>Trifolium</taxon>
    </lineage>
</organism>
<dbReference type="InterPro" id="IPR000608">
    <property type="entry name" value="UBC"/>
</dbReference>
<protein>
    <submittedName>
        <fullName evidence="2">PEROXIN-4-like protein</fullName>
    </submittedName>
</protein>
<dbReference type="PROSITE" id="PS50127">
    <property type="entry name" value="UBC_2"/>
    <property type="match status" value="1"/>
</dbReference>
<dbReference type="EMBL" id="ASHM01000125">
    <property type="protein sequence ID" value="PNY03959.1"/>
    <property type="molecule type" value="Genomic_DNA"/>
</dbReference>
<reference evidence="2 3" key="1">
    <citation type="journal article" date="2014" name="Am. J. Bot.">
        <title>Genome assembly and annotation for red clover (Trifolium pratense; Fabaceae).</title>
        <authorList>
            <person name="Istvanek J."/>
            <person name="Jaros M."/>
            <person name="Krenek A."/>
            <person name="Repkova J."/>
        </authorList>
    </citation>
    <scope>NUCLEOTIDE SEQUENCE [LARGE SCALE GENOMIC DNA]</scope>
    <source>
        <strain evidence="3">cv. Tatra</strain>
        <tissue evidence="2">Young leaves</tissue>
    </source>
</reference>
<dbReference type="Proteomes" id="UP000236291">
    <property type="component" value="Unassembled WGS sequence"/>
</dbReference>
<accession>A0A2K3NLT1</accession>
<proteinExistence type="predicted"/>
<comment type="caution">
    <text evidence="2">The sequence shown here is derived from an EMBL/GenBank/DDBJ whole genome shotgun (WGS) entry which is preliminary data.</text>
</comment>
<evidence type="ECO:0000313" key="2">
    <source>
        <dbReference type="EMBL" id="PNY03959.1"/>
    </source>
</evidence>
<dbReference type="Gene3D" id="3.10.110.10">
    <property type="entry name" value="Ubiquitin Conjugating Enzyme"/>
    <property type="match status" value="1"/>
</dbReference>
<dbReference type="InterPro" id="IPR016135">
    <property type="entry name" value="UBQ-conjugating_enzyme/RWD"/>
</dbReference>
<reference evidence="2 3" key="2">
    <citation type="journal article" date="2017" name="Front. Plant Sci.">
        <title>Gene Classification and Mining of Molecular Markers Useful in Red Clover (Trifolium pratense) Breeding.</title>
        <authorList>
            <person name="Istvanek J."/>
            <person name="Dluhosova J."/>
            <person name="Dluhos P."/>
            <person name="Patkova L."/>
            <person name="Nedelnik J."/>
            <person name="Repkova J."/>
        </authorList>
    </citation>
    <scope>NUCLEOTIDE SEQUENCE [LARGE SCALE GENOMIC DNA]</scope>
    <source>
        <strain evidence="3">cv. Tatra</strain>
        <tissue evidence="2">Young leaves</tissue>
    </source>
</reference>
<dbReference type="ExpressionAtlas" id="A0A2K3NLT1">
    <property type="expression patterns" value="baseline"/>
</dbReference>
<dbReference type="STRING" id="57577.A0A2K3NLT1"/>
<dbReference type="Pfam" id="PF00179">
    <property type="entry name" value="UQ_con"/>
    <property type="match status" value="1"/>
</dbReference>
<gene>
    <name evidence="2" type="ORF">L195_g000370</name>
</gene>
<evidence type="ECO:0000259" key="1">
    <source>
        <dbReference type="PROSITE" id="PS50127"/>
    </source>
</evidence>
<evidence type="ECO:0000313" key="3">
    <source>
        <dbReference type="Proteomes" id="UP000236291"/>
    </source>
</evidence>
<sequence>MNGIGYPSSLFYSATNHMCEIRGIDKLACFKFVTGEICLDILKTAWSPAWTLQSVCRAIIALMAHPEPDSPLNCDSGNLLRSGDVRGYQSMARMYTRLAAMPKKG</sequence>
<dbReference type="SUPFAM" id="SSF54495">
    <property type="entry name" value="UBC-like"/>
    <property type="match status" value="1"/>
</dbReference>
<name>A0A2K3NLT1_TRIPR</name>
<dbReference type="AlphaFoldDB" id="A0A2K3NLT1"/>
<feature type="domain" description="UBC core" evidence="1">
    <location>
        <begin position="1"/>
        <end position="101"/>
    </location>
</feature>